<dbReference type="Proteomes" id="UP001146670">
    <property type="component" value="Unassembled WGS sequence"/>
</dbReference>
<dbReference type="SUPFAM" id="SSF53474">
    <property type="entry name" value="alpha/beta-Hydrolases"/>
    <property type="match status" value="1"/>
</dbReference>
<sequence>MTYQTLTHIPSAMTQRPYIPTYLWDNPHAKAIVHIVHGMSEHAQRYEKIANYLQKNGYLVVAHDHISHGPLAKEHNRLGYFGSNNASYFLVEDMHHVYAEIHNQYPDLPYFMLSHSMGAYLTRIYMQTYSQELAGVLLSGTNAYTPLSLLGVGLSPILNDFRPDTYNYTIHRQLFQTGLPDTSTNSNKLMNLWTKPSPEQTVDWPLIGFVFTNNGFAELIKIVHQATRPGWLRTVDPNLPIAIFTGRNDPLVNKGKETAKLAKSFARHQFADVSFYTFENRGHEIYMYGGTDIVFNYTKEWLDRQLNKNTARKN</sequence>
<dbReference type="Pfam" id="PF12146">
    <property type="entry name" value="Hydrolase_4"/>
    <property type="match status" value="1"/>
</dbReference>
<proteinExistence type="predicted"/>
<comment type="caution">
    <text evidence="2">The sequence shown here is derived from an EMBL/GenBank/DDBJ whole genome shotgun (WGS) entry which is preliminary data.</text>
</comment>
<reference evidence="2" key="1">
    <citation type="submission" date="2022-12" db="EMBL/GenBank/DDBJ databases">
        <title>Description and comparative metabolic analysis of Aerococcus sp. nov., isolated from the feces of a pig.</title>
        <authorList>
            <person name="Chang Y.-H."/>
        </authorList>
    </citation>
    <scope>NUCLEOTIDE SEQUENCE</scope>
    <source>
        <strain evidence="2">YH-aer222</strain>
    </source>
</reference>
<dbReference type="InterPro" id="IPR022742">
    <property type="entry name" value="Hydrolase_4"/>
</dbReference>
<evidence type="ECO:0000313" key="3">
    <source>
        <dbReference type="Proteomes" id="UP001146670"/>
    </source>
</evidence>
<name>A0A9X3FLL5_9LACT</name>
<dbReference type="RefSeq" id="WP_268752760.1">
    <property type="nucleotide sequence ID" value="NZ_JAPRFR010000001.1"/>
</dbReference>
<gene>
    <name evidence="2" type="ORF">OW157_00365</name>
</gene>
<dbReference type="EMBL" id="JAPRFR010000001">
    <property type="protein sequence ID" value="MCZ0725018.1"/>
    <property type="molecule type" value="Genomic_DNA"/>
</dbReference>
<dbReference type="AlphaFoldDB" id="A0A9X3FLL5"/>
<protein>
    <submittedName>
        <fullName evidence="2">Alpha/beta hydrolase</fullName>
    </submittedName>
</protein>
<keyword evidence="3" id="KW-1185">Reference proteome</keyword>
<keyword evidence="2" id="KW-0378">Hydrolase</keyword>
<feature type="domain" description="Serine aminopeptidase S33" evidence="1">
    <location>
        <begin position="28"/>
        <end position="286"/>
    </location>
</feature>
<dbReference type="InterPro" id="IPR051044">
    <property type="entry name" value="MAG_DAG_Lipase"/>
</dbReference>
<dbReference type="Gene3D" id="3.40.50.1820">
    <property type="entry name" value="alpha/beta hydrolase"/>
    <property type="match status" value="1"/>
</dbReference>
<accession>A0A9X3FLL5</accession>
<evidence type="ECO:0000259" key="1">
    <source>
        <dbReference type="Pfam" id="PF12146"/>
    </source>
</evidence>
<dbReference type="InterPro" id="IPR029058">
    <property type="entry name" value="AB_hydrolase_fold"/>
</dbReference>
<organism evidence="2 3">
    <name type="scientific">Aerococcus kribbianus</name>
    <dbReference type="NCBI Taxonomy" id="2999064"/>
    <lineage>
        <taxon>Bacteria</taxon>
        <taxon>Bacillati</taxon>
        <taxon>Bacillota</taxon>
        <taxon>Bacilli</taxon>
        <taxon>Lactobacillales</taxon>
        <taxon>Aerococcaceae</taxon>
        <taxon>Aerococcus</taxon>
    </lineage>
</organism>
<evidence type="ECO:0000313" key="2">
    <source>
        <dbReference type="EMBL" id="MCZ0725018.1"/>
    </source>
</evidence>
<dbReference type="PANTHER" id="PTHR11614">
    <property type="entry name" value="PHOSPHOLIPASE-RELATED"/>
    <property type="match status" value="1"/>
</dbReference>
<dbReference type="GO" id="GO:0016787">
    <property type="term" value="F:hydrolase activity"/>
    <property type="evidence" value="ECO:0007669"/>
    <property type="project" value="UniProtKB-KW"/>
</dbReference>